<dbReference type="NCBIfam" id="NF002153">
    <property type="entry name" value="PRK00984.1-2"/>
    <property type="match status" value="1"/>
</dbReference>
<feature type="region of interest" description="Disordered" evidence="5">
    <location>
        <begin position="1"/>
        <end position="28"/>
    </location>
</feature>
<feature type="compositionally biased region" description="Low complexity" evidence="5">
    <location>
        <begin position="10"/>
        <end position="20"/>
    </location>
</feature>
<keyword evidence="8" id="KW-1185">Reference proteome</keyword>
<dbReference type="SUPFAM" id="SSF55120">
    <property type="entry name" value="Pseudouridine synthase"/>
    <property type="match status" value="1"/>
</dbReference>
<proteinExistence type="inferred from homology"/>
<dbReference type="PANTHER" id="PTHR47811:SF1">
    <property type="entry name" value="TRNA PSEUDOURIDINE SYNTHASE D"/>
    <property type="match status" value="1"/>
</dbReference>
<keyword evidence="2 4" id="KW-0819">tRNA processing</keyword>
<evidence type="ECO:0000313" key="7">
    <source>
        <dbReference type="EMBL" id="MBD7988756.1"/>
    </source>
</evidence>
<feature type="active site" description="Nucleophile" evidence="4">
    <location>
        <position position="99"/>
    </location>
</feature>
<comment type="caution">
    <text evidence="7">The sequence shown here is derived from an EMBL/GenBank/DDBJ whole genome shotgun (WGS) entry which is preliminary data.</text>
</comment>
<evidence type="ECO:0000256" key="5">
    <source>
        <dbReference type="SAM" id="MobiDB-lite"/>
    </source>
</evidence>
<dbReference type="EMBL" id="JACSQJ010000007">
    <property type="protein sequence ID" value="MBD7988756.1"/>
    <property type="molecule type" value="Genomic_DNA"/>
</dbReference>
<evidence type="ECO:0000259" key="6">
    <source>
        <dbReference type="PROSITE" id="PS50984"/>
    </source>
</evidence>
<reference evidence="7 8" key="1">
    <citation type="submission" date="2020-08" db="EMBL/GenBank/DDBJ databases">
        <title>A Genomic Blueprint of the Chicken Gut Microbiome.</title>
        <authorList>
            <person name="Gilroy R."/>
            <person name="Ravi A."/>
            <person name="Getino M."/>
            <person name="Pursley I."/>
            <person name="Horton D.L."/>
            <person name="Alikhan N.-F."/>
            <person name="Baker D."/>
            <person name="Gharbi K."/>
            <person name="Hall N."/>
            <person name="Watson M."/>
            <person name="Adriaenssens E.M."/>
            <person name="Foster-Nyarko E."/>
            <person name="Jarju S."/>
            <person name="Secka A."/>
            <person name="Antonio M."/>
            <person name="Oren A."/>
            <person name="Chaudhuri R."/>
            <person name="La Ragione R.M."/>
            <person name="Hildebrand F."/>
            <person name="Pallen M.J."/>
        </authorList>
    </citation>
    <scope>NUCLEOTIDE SEQUENCE [LARGE SCALE GENOMIC DNA]</scope>
    <source>
        <strain evidence="7 8">Sa2BVA3</strain>
    </source>
</reference>
<dbReference type="InterPro" id="IPR043165">
    <property type="entry name" value="TruD_insert_sf"/>
</dbReference>
<evidence type="ECO:0000256" key="2">
    <source>
        <dbReference type="ARBA" id="ARBA00022694"/>
    </source>
</evidence>
<keyword evidence="3 4" id="KW-0413">Isomerase</keyword>
<name>A0ABR8UL49_9GAMM</name>
<evidence type="ECO:0000313" key="8">
    <source>
        <dbReference type="Proteomes" id="UP000647183"/>
    </source>
</evidence>
<dbReference type="EC" id="5.4.99.27" evidence="4"/>
<dbReference type="PROSITE" id="PS01268">
    <property type="entry name" value="UPF0024"/>
    <property type="match status" value="1"/>
</dbReference>
<dbReference type="InterPro" id="IPR020103">
    <property type="entry name" value="PsdUridine_synth_cat_dom_sf"/>
</dbReference>
<dbReference type="InterPro" id="IPR001656">
    <property type="entry name" value="PsdUridine_synth_TruD"/>
</dbReference>
<dbReference type="PANTHER" id="PTHR47811">
    <property type="entry name" value="TRNA PSEUDOURIDINE SYNTHASE D"/>
    <property type="match status" value="1"/>
</dbReference>
<dbReference type="RefSeq" id="WP_191729925.1">
    <property type="nucleotide sequence ID" value="NZ_JACSQJ010000007.1"/>
</dbReference>
<evidence type="ECO:0000256" key="1">
    <source>
        <dbReference type="ARBA" id="ARBA00007953"/>
    </source>
</evidence>
<comment type="similarity">
    <text evidence="1 4">Belongs to the pseudouridine synthase TruD family.</text>
</comment>
<evidence type="ECO:0000256" key="3">
    <source>
        <dbReference type="ARBA" id="ARBA00023235"/>
    </source>
</evidence>
<dbReference type="InterPro" id="IPR020119">
    <property type="entry name" value="PsdUridine_synth_TruD_CS"/>
</dbReference>
<dbReference type="PROSITE" id="PS50984">
    <property type="entry name" value="TRUD"/>
    <property type="match status" value="1"/>
</dbReference>
<comment type="function">
    <text evidence="4">Responsible for synthesis of pseudouridine from uracil-13 in transfer RNAs.</text>
</comment>
<dbReference type="InterPro" id="IPR050170">
    <property type="entry name" value="TruD_pseudoU_synthase"/>
</dbReference>
<dbReference type="GO" id="GO:0160150">
    <property type="term" value="F:tRNA pseudouridine(13) synthase activity"/>
    <property type="evidence" value="ECO:0007669"/>
    <property type="project" value="UniProtKB-EC"/>
</dbReference>
<dbReference type="Proteomes" id="UP000647183">
    <property type="component" value="Unassembled WGS sequence"/>
</dbReference>
<dbReference type="InterPro" id="IPR042214">
    <property type="entry name" value="TruD_catalytic"/>
</dbReference>
<accession>A0ABR8UL49</accession>
<dbReference type="InterPro" id="IPR011760">
    <property type="entry name" value="PsdUridine_synth_TruD_insert"/>
</dbReference>
<comment type="catalytic activity">
    <reaction evidence="4">
        <text>uridine(13) in tRNA = pseudouridine(13) in tRNA</text>
        <dbReference type="Rhea" id="RHEA:42540"/>
        <dbReference type="Rhea" id="RHEA-COMP:10105"/>
        <dbReference type="Rhea" id="RHEA-COMP:10106"/>
        <dbReference type="ChEBI" id="CHEBI:65314"/>
        <dbReference type="ChEBI" id="CHEBI:65315"/>
        <dbReference type="EC" id="5.4.99.27"/>
    </reaction>
</comment>
<feature type="domain" description="TRUD" evidence="6">
    <location>
        <begin position="181"/>
        <end position="328"/>
    </location>
</feature>
<dbReference type="CDD" id="cd02575">
    <property type="entry name" value="PseudoU_synth_EcTruD"/>
    <property type="match status" value="1"/>
</dbReference>
<sequence>MSVGSGAGGARAASDEAGAGPPTDVLPRAHGAPVLAARIRAAPEDFDVTELDGFAASGAGEHLLLTIEKRGMNTAFVARLLAEWAGVDERAVGYAGLKDRHAVTRQRFSVQLPGREAPDVAALERDDAASGQRLRVLDQARHARKLPRGALAGNRFVLVLREVEGDHDAIEARLEAIAARGVPNYFGEQRFGHGGGNVDKARRMFAGLRVRKDERALLLSAARSELFNRVLAARVASGRWDRPLEGEAWMLDGSRSVFGPEPWSDVLAARLAAFDIHPSAPLWGRGELRSAADAKALELAALADPASLSLRAGLEAAGLAQERRATRLRPEGLAWQWLADDVLELRFPLPAGTYATSVLAELGPVHEPGTPRRPSVGN</sequence>
<dbReference type="Gene3D" id="3.30.2350.20">
    <property type="entry name" value="TruD, catalytic domain"/>
    <property type="match status" value="1"/>
</dbReference>
<organism evidence="7 8">
    <name type="scientific">Luteimonas colneyensis</name>
    <dbReference type="NCBI Taxonomy" id="2762230"/>
    <lineage>
        <taxon>Bacteria</taxon>
        <taxon>Pseudomonadati</taxon>
        <taxon>Pseudomonadota</taxon>
        <taxon>Gammaproteobacteria</taxon>
        <taxon>Lysobacterales</taxon>
        <taxon>Lysobacteraceae</taxon>
        <taxon>Luteimonas</taxon>
    </lineage>
</organism>
<dbReference type="Gene3D" id="3.30.2340.10">
    <property type="entry name" value="TruD, insertion domain"/>
    <property type="match status" value="1"/>
</dbReference>
<gene>
    <name evidence="4 7" type="primary">truD</name>
    <name evidence="7" type="ORF">H9645_12030</name>
</gene>
<dbReference type="HAMAP" id="MF_01082">
    <property type="entry name" value="TruD"/>
    <property type="match status" value="1"/>
</dbReference>
<dbReference type="Pfam" id="PF01142">
    <property type="entry name" value="TruD"/>
    <property type="match status" value="2"/>
</dbReference>
<evidence type="ECO:0000256" key="4">
    <source>
        <dbReference type="HAMAP-Rule" id="MF_01082"/>
    </source>
</evidence>
<protein>
    <recommendedName>
        <fullName evidence="4">tRNA pseudouridine synthase D</fullName>
        <ecNumber evidence="4">5.4.99.27</ecNumber>
    </recommendedName>
    <alternativeName>
        <fullName evidence="4">tRNA pseudouridine(13) synthase</fullName>
    </alternativeName>
    <alternativeName>
        <fullName evidence="4">tRNA pseudouridylate synthase D</fullName>
    </alternativeName>
    <alternativeName>
        <fullName evidence="4">tRNA-uridine isomerase D</fullName>
    </alternativeName>
</protein>